<evidence type="ECO:0000313" key="1">
    <source>
        <dbReference type="EMBL" id="KAG8239063.1"/>
    </source>
</evidence>
<comment type="caution">
    <text evidence="1">The sequence shown here is derived from an EMBL/GenBank/DDBJ whole genome shotgun (WGS) entry which is preliminary data.</text>
</comment>
<reference evidence="1" key="2">
    <citation type="submission" date="2017-10" db="EMBL/GenBank/DDBJ databases">
        <title>Ladona fulva Genome sequencing and assembly.</title>
        <authorList>
            <person name="Murali S."/>
            <person name="Richards S."/>
            <person name="Bandaranaike D."/>
            <person name="Bellair M."/>
            <person name="Blankenburg K."/>
            <person name="Chao H."/>
            <person name="Dinh H."/>
            <person name="Doddapaneni H."/>
            <person name="Dugan-Rocha S."/>
            <person name="Elkadiri S."/>
            <person name="Gnanaolivu R."/>
            <person name="Hernandez B."/>
            <person name="Skinner E."/>
            <person name="Javaid M."/>
            <person name="Lee S."/>
            <person name="Li M."/>
            <person name="Ming W."/>
            <person name="Munidasa M."/>
            <person name="Muniz J."/>
            <person name="Nguyen L."/>
            <person name="Hughes D."/>
            <person name="Osuji N."/>
            <person name="Pu L.-L."/>
            <person name="Puazo M."/>
            <person name="Qu C."/>
            <person name="Quiroz J."/>
            <person name="Raj R."/>
            <person name="Weissenberger G."/>
            <person name="Xin Y."/>
            <person name="Zou X."/>
            <person name="Han Y."/>
            <person name="Worley K."/>
            <person name="Muzny D."/>
            <person name="Gibbs R."/>
        </authorList>
    </citation>
    <scope>NUCLEOTIDE SEQUENCE</scope>
    <source>
        <strain evidence="1">Sampled in the wild</strain>
    </source>
</reference>
<accession>A0A8K0KRH8</accession>
<reference evidence="1" key="1">
    <citation type="submission" date="2013-04" db="EMBL/GenBank/DDBJ databases">
        <authorList>
            <person name="Qu J."/>
            <person name="Murali S.C."/>
            <person name="Bandaranaike D."/>
            <person name="Bellair M."/>
            <person name="Blankenburg K."/>
            <person name="Chao H."/>
            <person name="Dinh H."/>
            <person name="Doddapaneni H."/>
            <person name="Downs B."/>
            <person name="Dugan-Rocha S."/>
            <person name="Elkadiri S."/>
            <person name="Gnanaolivu R.D."/>
            <person name="Hernandez B."/>
            <person name="Javaid M."/>
            <person name="Jayaseelan J.C."/>
            <person name="Lee S."/>
            <person name="Li M."/>
            <person name="Ming W."/>
            <person name="Munidasa M."/>
            <person name="Muniz J."/>
            <person name="Nguyen L."/>
            <person name="Ongeri F."/>
            <person name="Osuji N."/>
            <person name="Pu L.-L."/>
            <person name="Puazo M."/>
            <person name="Qu C."/>
            <person name="Quiroz J."/>
            <person name="Raj R."/>
            <person name="Weissenberger G."/>
            <person name="Xin Y."/>
            <person name="Zou X."/>
            <person name="Han Y."/>
            <person name="Richards S."/>
            <person name="Worley K."/>
            <person name="Muzny D."/>
            <person name="Gibbs R."/>
        </authorList>
    </citation>
    <scope>NUCLEOTIDE SEQUENCE</scope>
    <source>
        <strain evidence="1">Sampled in the wild</strain>
    </source>
</reference>
<name>A0A8K0KRH8_LADFU</name>
<keyword evidence="2" id="KW-1185">Reference proteome</keyword>
<gene>
    <name evidence="1" type="ORF">J437_LFUL018423</name>
</gene>
<evidence type="ECO:0000313" key="2">
    <source>
        <dbReference type="Proteomes" id="UP000792457"/>
    </source>
</evidence>
<dbReference type="OrthoDB" id="196650at2759"/>
<organism evidence="1 2">
    <name type="scientific">Ladona fulva</name>
    <name type="common">Scarce chaser dragonfly</name>
    <name type="synonym">Libellula fulva</name>
    <dbReference type="NCBI Taxonomy" id="123851"/>
    <lineage>
        <taxon>Eukaryota</taxon>
        <taxon>Metazoa</taxon>
        <taxon>Ecdysozoa</taxon>
        <taxon>Arthropoda</taxon>
        <taxon>Hexapoda</taxon>
        <taxon>Insecta</taxon>
        <taxon>Pterygota</taxon>
        <taxon>Palaeoptera</taxon>
        <taxon>Odonata</taxon>
        <taxon>Epiprocta</taxon>
        <taxon>Anisoptera</taxon>
        <taxon>Libelluloidea</taxon>
        <taxon>Libellulidae</taxon>
        <taxon>Ladona</taxon>
    </lineage>
</organism>
<dbReference type="SUPFAM" id="SSF103473">
    <property type="entry name" value="MFS general substrate transporter"/>
    <property type="match status" value="1"/>
</dbReference>
<dbReference type="AlphaFoldDB" id="A0A8K0KRH8"/>
<dbReference type="InterPro" id="IPR036259">
    <property type="entry name" value="MFS_trans_sf"/>
</dbReference>
<dbReference type="Gene3D" id="1.20.1250.20">
    <property type="entry name" value="MFS general substrate transporter like domains"/>
    <property type="match status" value="1"/>
</dbReference>
<protein>
    <submittedName>
        <fullName evidence="1">Uncharacterized protein</fullName>
    </submittedName>
</protein>
<proteinExistence type="predicted"/>
<dbReference type="EMBL" id="KZ309503">
    <property type="protein sequence ID" value="KAG8239063.1"/>
    <property type="molecule type" value="Genomic_DNA"/>
</dbReference>
<sequence>MDRKRKLLEEDIEQELLADSDSDAYNSDVSDDSDEGDSGGICFSYMLWALSNNFALFVLARFVGGISKGNVSLSMAIMTDVSSQASRAKGMRILKKDTKRESNYSGTLVNDGLS</sequence>
<dbReference type="Proteomes" id="UP000792457">
    <property type="component" value="Unassembled WGS sequence"/>
</dbReference>